<organism evidence="1 2">
    <name type="scientific">Aquincola agrisoli</name>
    <dbReference type="NCBI Taxonomy" id="3119538"/>
    <lineage>
        <taxon>Bacteria</taxon>
        <taxon>Pseudomonadati</taxon>
        <taxon>Pseudomonadota</taxon>
        <taxon>Betaproteobacteria</taxon>
        <taxon>Burkholderiales</taxon>
        <taxon>Sphaerotilaceae</taxon>
        <taxon>Aquincola</taxon>
    </lineage>
</organism>
<gene>
    <name evidence="1" type="ORF">V4F39_27115</name>
</gene>
<name>A0AAW9QK13_9BURK</name>
<dbReference type="Proteomes" id="UP001336250">
    <property type="component" value="Unassembled WGS sequence"/>
</dbReference>
<protein>
    <submittedName>
        <fullName evidence="1">Tartrate dehydrogenase</fullName>
    </submittedName>
</protein>
<evidence type="ECO:0000313" key="2">
    <source>
        <dbReference type="Proteomes" id="UP001336250"/>
    </source>
</evidence>
<reference evidence="1 2" key="1">
    <citation type="submission" date="2024-02" db="EMBL/GenBank/DDBJ databases">
        <title>Genome sequence of Aquincola sp. MAHUQ-54.</title>
        <authorList>
            <person name="Huq M.A."/>
        </authorList>
    </citation>
    <scope>NUCLEOTIDE SEQUENCE [LARGE SCALE GENOMIC DNA]</scope>
    <source>
        <strain evidence="1 2">MAHUQ-54</strain>
    </source>
</reference>
<dbReference type="AlphaFoldDB" id="A0AAW9QK13"/>
<proteinExistence type="predicted"/>
<dbReference type="Gene3D" id="3.40.718.10">
    <property type="entry name" value="Isopropylmalate Dehydrogenase"/>
    <property type="match status" value="1"/>
</dbReference>
<accession>A0AAW9QK13</accession>
<feature type="non-terminal residue" evidence="1">
    <location>
        <position position="1"/>
    </location>
</feature>
<comment type="caution">
    <text evidence="1">The sequence shown here is derived from an EMBL/GenBank/DDBJ whole genome shotgun (WGS) entry which is preliminary data.</text>
</comment>
<sequence length="48" mass="4921">ARRLMQAIEQVTANPALHTRDLGGKATTAQVTQAMCELVAAGAQGKAA</sequence>
<evidence type="ECO:0000313" key="1">
    <source>
        <dbReference type="EMBL" id="MEF7617610.1"/>
    </source>
</evidence>
<keyword evidence="2" id="KW-1185">Reference proteome</keyword>
<dbReference type="SUPFAM" id="SSF53659">
    <property type="entry name" value="Isocitrate/Isopropylmalate dehydrogenase-like"/>
    <property type="match status" value="1"/>
</dbReference>
<dbReference type="EMBL" id="JAZIBG010000060">
    <property type="protein sequence ID" value="MEF7617610.1"/>
    <property type="molecule type" value="Genomic_DNA"/>
</dbReference>